<proteinExistence type="predicted"/>
<evidence type="ECO:0000313" key="2">
    <source>
        <dbReference type="Proteomes" id="UP001186974"/>
    </source>
</evidence>
<name>A0ACC3DYZ6_9PEZI</name>
<reference evidence="1" key="1">
    <citation type="submission" date="2024-09" db="EMBL/GenBank/DDBJ databases">
        <title>Black Yeasts Isolated from many extreme environments.</title>
        <authorList>
            <person name="Coleine C."/>
            <person name="Stajich J.E."/>
            <person name="Selbmann L."/>
        </authorList>
    </citation>
    <scope>NUCLEOTIDE SEQUENCE</scope>
    <source>
        <strain evidence="1">CCFEE 5737</strain>
    </source>
</reference>
<gene>
    <name evidence="1" type="ORF">LTS18_001825</name>
</gene>
<sequence>MVSIYQGPSTNLSAMPAEIKNMIAEELVGDIASLASLRRMCRSFTIAATEPFFRVVDLKDEAQLMAFLYCIAAYDQGRYGLLVKELKTCYFRDDILPWCLDKATHKLAISTPTSDDPFIEFARRASYAVNLFGMVRAINWSFAPLLEVFHFLLLRITVYGKRLAIYMNTTPRKLCNIMVKAANGTPSKFRTLRLDARSPSLDYNPVVVSNPKVEESVLHCDHSPHIPKTFIDKITAYGQYDWTKIYSQLTPFASMTTVELTNFFTPTPRSHPHPPPPSRPQDLRSKAQQLVSTISLPSRHHWVQHAEMVDHLAQHNSASLQHFTLRTPAPDDSPFAQPTLNPTNQRRVTSLMSLDVSVSIFPRSADPSNPTDPAYAPAAALCQCLPPNIKDMTLRAYGTGLAVASKNVLAMKSKCFKRLRQATVCHDAKFMEAEIWNEEREAEEKVARVSGESEDLRVEFLES</sequence>
<dbReference type="Proteomes" id="UP001186974">
    <property type="component" value="Unassembled WGS sequence"/>
</dbReference>
<evidence type="ECO:0000313" key="1">
    <source>
        <dbReference type="EMBL" id="KAK3081817.1"/>
    </source>
</evidence>
<protein>
    <submittedName>
        <fullName evidence="1">Uncharacterized protein</fullName>
    </submittedName>
</protein>
<accession>A0ACC3DYZ6</accession>
<dbReference type="EMBL" id="JAWDJW010000059">
    <property type="protein sequence ID" value="KAK3081817.1"/>
    <property type="molecule type" value="Genomic_DNA"/>
</dbReference>
<comment type="caution">
    <text evidence="1">The sequence shown here is derived from an EMBL/GenBank/DDBJ whole genome shotgun (WGS) entry which is preliminary data.</text>
</comment>
<keyword evidence="2" id="KW-1185">Reference proteome</keyword>
<organism evidence="1 2">
    <name type="scientific">Coniosporium uncinatum</name>
    <dbReference type="NCBI Taxonomy" id="93489"/>
    <lineage>
        <taxon>Eukaryota</taxon>
        <taxon>Fungi</taxon>
        <taxon>Dikarya</taxon>
        <taxon>Ascomycota</taxon>
        <taxon>Pezizomycotina</taxon>
        <taxon>Dothideomycetes</taxon>
        <taxon>Dothideomycetes incertae sedis</taxon>
        <taxon>Coniosporium</taxon>
    </lineage>
</organism>